<dbReference type="KEGG" id="sqz:FQU76_18960"/>
<dbReference type="AlphaFoldDB" id="A0A5B8JKA0"/>
<keyword evidence="7" id="KW-1185">Reference proteome</keyword>
<dbReference type="PROSITE" id="PS51462">
    <property type="entry name" value="NUDIX"/>
    <property type="match status" value="1"/>
</dbReference>
<comment type="cofactor">
    <cofactor evidence="1">
        <name>Mg(2+)</name>
        <dbReference type="ChEBI" id="CHEBI:18420"/>
    </cofactor>
</comment>
<accession>A0A5B8JKA0</accession>
<organism evidence="6 7">
    <name type="scientific">Streptomyces qinzhouensis</name>
    <dbReference type="NCBI Taxonomy" id="2599401"/>
    <lineage>
        <taxon>Bacteria</taxon>
        <taxon>Bacillati</taxon>
        <taxon>Actinomycetota</taxon>
        <taxon>Actinomycetes</taxon>
        <taxon>Kitasatosporales</taxon>
        <taxon>Streptomycetaceae</taxon>
        <taxon>Streptomyces</taxon>
    </lineage>
</organism>
<dbReference type="EMBL" id="CP042266">
    <property type="protein sequence ID" value="QDY78230.1"/>
    <property type="molecule type" value="Genomic_DNA"/>
</dbReference>
<dbReference type="InterPro" id="IPR015797">
    <property type="entry name" value="NUDIX_hydrolase-like_dom_sf"/>
</dbReference>
<dbReference type="Pfam" id="PF00293">
    <property type="entry name" value="NUDIX"/>
    <property type="match status" value="1"/>
</dbReference>
<dbReference type="PROSITE" id="PS00893">
    <property type="entry name" value="NUDIX_BOX"/>
    <property type="match status" value="1"/>
</dbReference>
<dbReference type="InterPro" id="IPR020476">
    <property type="entry name" value="Nudix_hydrolase"/>
</dbReference>
<dbReference type="InterPro" id="IPR000086">
    <property type="entry name" value="NUDIX_hydrolase_dom"/>
</dbReference>
<evidence type="ECO:0000259" key="5">
    <source>
        <dbReference type="PROSITE" id="PS51462"/>
    </source>
</evidence>
<evidence type="ECO:0000313" key="6">
    <source>
        <dbReference type="EMBL" id="QDY78230.1"/>
    </source>
</evidence>
<evidence type="ECO:0000256" key="1">
    <source>
        <dbReference type="ARBA" id="ARBA00001946"/>
    </source>
</evidence>
<feature type="domain" description="Nudix hydrolase" evidence="5">
    <location>
        <begin position="4"/>
        <end position="128"/>
    </location>
</feature>
<comment type="similarity">
    <text evidence="2 4">Belongs to the Nudix hydrolase family.</text>
</comment>
<evidence type="ECO:0000313" key="7">
    <source>
        <dbReference type="Proteomes" id="UP000320580"/>
    </source>
</evidence>
<dbReference type="InterPro" id="IPR020084">
    <property type="entry name" value="NUDIX_hydrolase_CS"/>
</dbReference>
<dbReference type="GO" id="GO:0016787">
    <property type="term" value="F:hydrolase activity"/>
    <property type="evidence" value="ECO:0007669"/>
    <property type="project" value="UniProtKB-KW"/>
</dbReference>
<sequence length="132" mass="14139">MTIPQPDIAAAVVINSGRLLLVLRARPEPGLIWQLPAGKIAAGESPQDAAVRETREETGLDVRAAGLVGSRVHPATGRRIRYVLCSVVAETTHRPCRTEIAGVAWVPFAQLPAFVPDGFHTPVQQHIDKAPA</sequence>
<evidence type="ECO:0000256" key="3">
    <source>
        <dbReference type="ARBA" id="ARBA00022801"/>
    </source>
</evidence>
<dbReference type="CDD" id="cd02883">
    <property type="entry name" value="NUDIX_Hydrolase"/>
    <property type="match status" value="1"/>
</dbReference>
<dbReference type="SUPFAM" id="SSF55811">
    <property type="entry name" value="Nudix"/>
    <property type="match status" value="1"/>
</dbReference>
<dbReference type="PANTHER" id="PTHR43046">
    <property type="entry name" value="GDP-MANNOSE MANNOSYL HYDROLASE"/>
    <property type="match status" value="1"/>
</dbReference>
<dbReference type="Proteomes" id="UP000320580">
    <property type="component" value="Chromosome"/>
</dbReference>
<proteinExistence type="inferred from homology"/>
<evidence type="ECO:0000256" key="4">
    <source>
        <dbReference type="RuleBase" id="RU003476"/>
    </source>
</evidence>
<dbReference type="OrthoDB" id="9761969at2"/>
<dbReference type="PANTHER" id="PTHR43046:SF14">
    <property type="entry name" value="MUTT_NUDIX FAMILY PROTEIN"/>
    <property type="match status" value="1"/>
</dbReference>
<keyword evidence="3 4" id="KW-0378">Hydrolase</keyword>
<gene>
    <name evidence="6" type="ORF">FQU76_18960</name>
</gene>
<protein>
    <submittedName>
        <fullName evidence="6">NUDIX hydrolase</fullName>
    </submittedName>
</protein>
<evidence type="ECO:0000256" key="2">
    <source>
        <dbReference type="ARBA" id="ARBA00005582"/>
    </source>
</evidence>
<reference evidence="6 7" key="1">
    <citation type="submission" date="2019-07" db="EMBL/GenBank/DDBJ databases">
        <authorList>
            <person name="Zhu P."/>
        </authorList>
    </citation>
    <scope>NUCLEOTIDE SEQUENCE [LARGE SCALE GENOMIC DNA]</scope>
    <source>
        <strain evidence="6 7">SSL-25</strain>
    </source>
</reference>
<dbReference type="Gene3D" id="3.90.79.10">
    <property type="entry name" value="Nucleoside Triphosphate Pyrophosphohydrolase"/>
    <property type="match status" value="1"/>
</dbReference>
<dbReference type="PRINTS" id="PR00502">
    <property type="entry name" value="NUDIXFAMILY"/>
</dbReference>
<name>A0A5B8JKA0_9ACTN</name>
<dbReference type="RefSeq" id="WP_146481549.1">
    <property type="nucleotide sequence ID" value="NZ_CP042266.1"/>
</dbReference>